<dbReference type="AlphaFoldDB" id="A0A508WYH7"/>
<dbReference type="PANTHER" id="PTHR10000">
    <property type="entry name" value="PHOSPHOSERINE PHOSPHATASE"/>
    <property type="match status" value="1"/>
</dbReference>
<accession>A0A508WYH7</accession>
<evidence type="ECO:0000313" key="3">
    <source>
        <dbReference type="Proteomes" id="UP001190825"/>
    </source>
</evidence>
<dbReference type="SUPFAM" id="SSF56784">
    <property type="entry name" value="HAD-like"/>
    <property type="match status" value="1"/>
</dbReference>
<reference evidence="1 3" key="2">
    <citation type="journal article" date="2018" name="FEMS Microbiol. Ecol.">
        <title>Co-invading symbiotic mutualists of Medicago polymorpha retain high ancestral diversity and contain diverse accessory genomes.</title>
        <authorList>
            <person name="Porter S.S."/>
            <person name="Faber-Hammond J.J."/>
            <person name="Friesen M.L."/>
        </authorList>
    </citation>
    <scope>NUCLEOTIDE SEQUENCE [LARGE SCALE GENOMIC DNA]</scope>
    <source>
        <strain evidence="1 3">Str16</strain>
    </source>
</reference>
<evidence type="ECO:0000313" key="2">
    <source>
        <dbReference type="EMBL" id="VTZ61028.1"/>
    </source>
</evidence>
<dbReference type="Pfam" id="PF08282">
    <property type="entry name" value="Hydrolase_3"/>
    <property type="match status" value="2"/>
</dbReference>
<dbReference type="InterPro" id="IPR006379">
    <property type="entry name" value="HAD-SF_hydro_IIB"/>
</dbReference>
<keyword evidence="2" id="KW-0378">Hydrolase</keyword>
<name>A0A508WYH7_9HYPH</name>
<reference evidence="1" key="1">
    <citation type="submission" date="2017-04" db="EMBL/GenBank/DDBJ databases">
        <authorList>
            <person name="Porter S."/>
            <person name="Friesen M.L."/>
            <person name="Faber-Hammond J."/>
        </authorList>
    </citation>
    <scope>NUCLEOTIDE SEQUENCE</scope>
    <source>
        <strain evidence="1">Str16</strain>
    </source>
</reference>
<dbReference type="PANTHER" id="PTHR10000:SF8">
    <property type="entry name" value="HAD SUPERFAMILY HYDROLASE-LIKE, TYPE 3"/>
    <property type="match status" value="1"/>
</dbReference>
<dbReference type="GO" id="GO:0000287">
    <property type="term" value="F:magnesium ion binding"/>
    <property type="evidence" value="ECO:0007669"/>
    <property type="project" value="TreeGrafter"/>
</dbReference>
<dbReference type="GO" id="GO:0016791">
    <property type="term" value="F:phosphatase activity"/>
    <property type="evidence" value="ECO:0007669"/>
    <property type="project" value="UniProtKB-ARBA"/>
</dbReference>
<dbReference type="InterPro" id="IPR036412">
    <property type="entry name" value="HAD-like_sf"/>
</dbReference>
<dbReference type="Proteomes" id="UP000507954">
    <property type="component" value="Unassembled WGS sequence"/>
</dbReference>
<dbReference type="EMBL" id="CABFNB010000088">
    <property type="protein sequence ID" value="VTZ61028.1"/>
    <property type="molecule type" value="Genomic_DNA"/>
</dbReference>
<dbReference type="Gene3D" id="3.90.1070.10">
    <property type="match status" value="1"/>
</dbReference>
<sequence length="250" mass="26577">MDVMALATDYDGTLADYGAVRPETLEALKRFKETGRKLLLVTGRELPDLKSVFPEIGLFDKVVAENGALLFTPETGEERPLAPSPPPAFIERLKEKGVDRMSVGRSIVATWEPHQTAALEAINELGLELEIIFNKGAVMVLPTGVNKATGLKAALKEMGLSFVSVVGVGDAENDHALLRTCGCGAAVANALPALKDTADIVLEGVRGAGVEQLINRIIERDNMLSVGARHRASIGEGAEGQAEIGARDPR</sequence>
<gene>
    <name evidence="1" type="ORF">BMJ33_10540</name>
    <name evidence="2" type="ORF">EMEDMD4_230029</name>
</gene>
<dbReference type="InterPro" id="IPR023214">
    <property type="entry name" value="HAD_sf"/>
</dbReference>
<dbReference type="GO" id="GO:0005829">
    <property type="term" value="C:cytosol"/>
    <property type="evidence" value="ECO:0007669"/>
    <property type="project" value="TreeGrafter"/>
</dbReference>
<evidence type="ECO:0000313" key="1">
    <source>
        <dbReference type="EMBL" id="PLU04903.1"/>
    </source>
</evidence>
<dbReference type="NCBIfam" id="TIGR01484">
    <property type="entry name" value="HAD-SF-IIB"/>
    <property type="match status" value="1"/>
</dbReference>
<organism evidence="2">
    <name type="scientific">Sinorhizobium medicae</name>
    <dbReference type="NCBI Taxonomy" id="110321"/>
    <lineage>
        <taxon>Bacteria</taxon>
        <taxon>Pseudomonadati</taxon>
        <taxon>Pseudomonadota</taxon>
        <taxon>Alphaproteobacteria</taxon>
        <taxon>Hyphomicrobiales</taxon>
        <taxon>Rhizobiaceae</taxon>
        <taxon>Sinorhizobium/Ensifer group</taxon>
        <taxon>Sinorhizobium</taxon>
    </lineage>
</organism>
<keyword evidence="3" id="KW-1185">Reference proteome</keyword>
<dbReference type="Proteomes" id="UP001190825">
    <property type="component" value="Unassembled WGS sequence"/>
</dbReference>
<proteinExistence type="predicted"/>
<dbReference type="EMBL" id="NBUC01000061">
    <property type="protein sequence ID" value="PLU04903.1"/>
    <property type="molecule type" value="Genomic_DNA"/>
</dbReference>
<protein>
    <submittedName>
        <fullName evidence="2">HAD-superfamily hydrolase, subfamily IIB</fullName>
    </submittedName>
    <submittedName>
        <fullName evidence="1">Haloacid dehalogenase</fullName>
    </submittedName>
</protein>
<dbReference type="Gene3D" id="3.40.50.1000">
    <property type="entry name" value="HAD superfamily/HAD-like"/>
    <property type="match status" value="1"/>
</dbReference>
<reference evidence="2" key="3">
    <citation type="submission" date="2019-06" db="EMBL/GenBank/DDBJ databases">
        <authorList>
            <person name="Le Quere A."/>
            <person name="Colella S."/>
        </authorList>
    </citation>
    <scope>NUCLEOTIDE SEQUENCE</scope>
    <source>
        <strain evidence="2">EmedicaeMD41</strain>
    </source>
</reference>